<dbReference type="NCBIfam" id="TIGR03914">
    <property type="entry name" value="UDG_fam_dom"/>
    <property type="match status" value="1"/>
</dbReference>
<dbReference type="Gene3D" id="3.40.470.10">
    <property type="entry name" value="Uracil-DNA glycosylase-like domain"/>
    <property type="match status" value="1"/>
</dbReference>
<dbReference type="AlphaFoldDB" id="A0A1X0BQG9"/>
<evidence type="ECO:0000256" key="6">
    <source>
        <dbReference type="ARBA" id="ARBA00022801"/>
    </source>
</evidence>
<sequence>MPARPKHTAAEFVPDTRDLDDLADAATGCKGCDLYLDATQTVFGGGSADAEMMLVGEQPGDQEDKAGAPFVGPAGKLLDKALVQAGIDRGRVYVTNAVKHFKFTLPERGKRRIHKTPGRTEVVSCRPWLLAELDAVRPEVLVLMGATAAQSMMGSAFRLTAHRGEALRLPEIDEITDLDVDPAVAVTVHPSSVLRGRPEDREEAFGALVSDLRFAAGLRSAAR</sequence>
<evidence type="ECO:0000256" key="7">
    <source>
        <dbReference type="ARBA" id="ARBA00023004"/>
    </source>
</evidence>
<dbReference type="RefSeq" id="WP_083005078.1">
    <property type="nucleotide sequence ID" value="NZ_AP022591.1"/>
</dbReference>
<dbReference type="InterPro" id="IPR005122">
    <property type="entry name" value="Uracil-DNA_glycosylase-like"/>
</dbReference>
<protein>
    <recommendedName>
        <fullName evidence="2">Type-4 uracil-DNA glycosylase</fullName>
    </recommendedName>
</protein>
<dbReference type="OrthoDB" id="5290748at2"/>
<evidence type="ECO:0000256" key="5">
    <source>
        <dbReference type="ARBA" id="ARBA00022763"/>
    </source>
</evidence>
<dbReference type="GO" id="GO:0006281">
    <property type="term" value="P:DNA repair"/>
    <property type="evidence" value="ECO:0007669"/>
    <property type="project" value="UniProtKB-KW"/>
</dbReference>
<evidence type="ECO:0000256" key="2">
    <source>
        <dbReference type="ARBA" id="ARBA00019403"/>
    </source>
</evidence>
<keyword evidence="9" id="KW-0234">DNA repair</keyword>
<keyword evidence="5" id="KW-0227">DNA damage</keyword>
<dbReference type="SUPFAM" id="SSF52141">
    <property type="entry name" value="Uracil-DNA glycosylase-like"/>
    <property type="match status" value="1"/>
</dbReference>
<dbReference type="SMART" id="SM00986">
    <property type="entry name" value="UDG"/>
    <property type="match status" value="1"/>
</dbReference>
<evidence type="ECO:0000256" key="4">
    <source>
        <dbReference type="ARBA" id="ARBA00022723"/>
    </source>
</evidence>
<keyword evidence="3" id="KW-0004">4Fe-4S</keyword>
<dbReference type="GO" id="GO:0097506">
    <property type="term" value="F:deaminated base DNA N-glycosylase activity"/>
    <property type="evidence" value="ECO:0007669"/>
    <property type="project" value="UniProtKB-ARBA"/>
</dbReference>
<dbReference type="GO" id="GO:0046872">
    <property type="term" value="F:metal ion binding"/>
    <property type="evidence" value="ECO:0007669"/>
    <property type="project" value="UniProtKB-KW"/>
</dbReference>
<evidence type="ECO:0000256" key="9">
    <source>
        <dbReference type="ARBA" id="ARBA00023204"/>
    </source>
</evidence>
<gene>
    <name evidence="10" type="ORF">MCEL_09720</name>
</gene>
<dbReference type="InterPro" id="IPR005273">
    <property type="entry name" value="Ura-DNA_glyco_family4"/>
</dbReference>
<dbReference type="EMBL" id="AP022591">
    <property type="protein sequence ID" value="BBY42677.1"/>
    <property type="molecule type" value="Genomic_DNA"/>
</dbReference>
<dbReference type="SMART" id="SM00987">
    <property type="entry name" value="UreE_C"/>
    <property type="match status" value="1"/>
</dbReference>
<name>A0A1X0BQG9_MYCCF</name>
<dbReference type="PANTHER" id="PTHR33693:SF9">
    <property type="entry name" value="TYPE-4 URACIL-DNA GLYCOSYLASE"/>
    <property type="match status" value="1"/>
</dbReference>
<accession>A0A1X0BQG9</accession>
<keyword evidence="7" id="KW-0408">Iron</keyword>
<dbReference type="InterPro" id="IPR036895">
    <property type="entry name" value="Uracil-DNA_glycosylase-like_sf"/>
</dbReference>
<proteinExistence type="inferred from homology"/>
<evidence type="ECO:0000313" key="10">
    <source>
        <dbReference type="EMBL" id="BBY42677.1"/>
    </source>
</evidence>
<dbReference type="PANTHER" id="PTHR33693">
    <property type="entry name" value="TYPE-5 URACIL-DNA GLYCOSYLASE"/>
    <property type="match status" value="1"/>
</dbReference>
<keyword evidence="4" id="KW-0479">Metal-binding</keyword>
<dbReference type="Proteomes" id="UP000466431">
    <property type="component" value="Chromosome"/>
</dbReference>
<dbReference type="KEGG" id="mcee:MCEL_09720"/>
<comment type="similarity">
    <text evidence="1">Belongs to the uracil-DNA glycosylase (UDG) superfamily. Type 4 (UDGa) family.</text>
</comment>
<keyword evidence="8" id="KW-0411">Iron-sulfur</keyword>
<dbReference type="GO" id="GO:0051539">
    <property type="term" value="F:4 iron, 4 sulfur cluster binding"/>
    <property type="evidence" value="ECO:0007669"/>
    <property type="project" value="UniProtKB-KW"/>
</dbReference>
<evidence type="ECO:0000256" key="3">
    <source>
        <dbReference type="ARBA" id="ARBA00022485"/>
    </source>
</evidence>
<evidence type="ECO:0000313" key="11">
    <source>
        <dbReference type="Proteomes" id="UP000466431"/>
    </source>
</evidence>
<dbReference type="InterPro" id="IPR051536">
    <property type="entry name" value="UDG_Type-4/5"/>
</dbReference>
<reference evidence="10 11" key="1">
    <citation type="journal article" date="2019" name="Emerg. Microbes Infect.">
        <title>Comprehensive subspecies identification of 175 nontuberculous mycobacteria species based on 7547 genomic profiles.</title>
        <authorList>
            <person name="Matsumoto Y."/>
            <person name="Kinjo T."/>
            <person name="Motooka D."/>
            <person name="Nabeya D."/>
            <person name="Jung N."/>
            <person name="Uechi K."/>
            <person name="Horii T."/>
            <person name="Iida T."/>
            <person name="Fujita J."/>
            <person name="Nakamura S."/>
        </authorList>
    </citation>
    <scope>NUCLEOTIDE SEQUENCE [LARGE SCALE GENOMIC DNA]</scope>
    <source>
        <strain evidence="10 11">JCM 18439</strain>
    </source>
</reference>
<organism evidence="10 11">
    <name type="scientific">Mycolicibacterium celeriflavum</name>
    <name type="common">Mycobacterium celeriflavum</name>
    <dbReference type="NCBI Taxonomy" id="1249101"/>
    <lineage>
        <taxon>Bacteria</taxon>
        <taxon>Bacillati</taxon>
        <taxon>Actinomycetota</taxon>
        <taxon>Actinomycetes</taxon>
        <taxon>Mycobacteriales</taxon>
        <taxon>Mycobacteriaceae</taxon>
        <taxon>Mycolicibacterium</taxon>
    </lineage>
</organism>
<keyword evidence="6" id="KW-0378">Hydrolase</keyword>
<dbReference type="NCBIfam" id="TIGR00758">
    <property type="entry name" value="UDG_fam4"/>
    <property type="match status" value="1"/>
</dbReference>
<dbReference type="STRING" id="1249101.BST21_17525"/>
<dbReference type="Pfam" id="PF03167">
    <property type="entry name" value="UDG"/>
    <property type="match status" value="1"/>
</dbReference>
<evidence type="ECO:0000256" key="1">
    <source>
        <dbReference type="ARBA" id="ARBA00006521"/>
    </source>
</evidence>
<dbReference type="CDD" id="cd10030">
    <property type="entry name" value="UDG-F4_TTUDGA_SPO1dp_like"/>
    <property type="match status" value="1"/>
</dbReference>
<keyword evidence="11" id="KW-1185">Reference proteome</keyword>
<evidence type="ECO:0000256" key="8">
    <source>
        <dbReference type="ARBA" id="ARBA00023014"/>
    </source>
</evidence>